<feature type="domain" description="ATPase" evidence="1">
    <location>
        <begin position="3"/>
        <end position="192"/>
    </location>
</feature>
<reference evidence="5 6" key="1">
    <citation type="submission" date="2015-12" db="EMBL/GenBank/DDBJ databases">
        <title>A stable core within a dynamic pangenome in Sulfolobus acidocaldarius.</title>
        <authorList>
            <person name="Anderson R."/>
            <person name="Kouris A."/>
            <person name="Seward C."/>
            <person name="Campbell K."/>
            <person name="Whitaker R."/>
        </authorList>
    </citation>
    <scope>NUCLEOTIDE SEQUENCE [LARGE SCALE GENOMIC DNA]</scope>
    <source>
        <strain evidence="3 6">GG12-C01-09</strain>
        <strain evidence="4 5">NG05B_CO5_07</strain>
    </source>
</reference>
<dbReference type="Pfam" id="PF03008">
    <property type="entry name" value="DUF234"/>
    <property type="match status" value="1"/>
</dbReference>
<evidence type="ECO:0000313" key="5">
    <source>
        <dbReference type="Proteomes" id="UP000060043"/>
    </source>
</evidence>
<dbReference type="OrthoDB" id="132045at2157"/>
<feature type="domain" description="DUF234" evidence="2">
    <location>
        <begin position="296"/>
        <end position="372"/>
    </location>
</feature>
<gene>
    <name evidence="3" type="ORF">ATY89_06440</name>
    <name evidence="4" type="ORF">ATZ20_09465</name>
</gene>
<dbReference type="InterPro" id="IPR027417">
    <property type="entry name" value="P-loop_NTPase"/>
</dbReference>
<name>A0A0U3FGL3_9CREN</name>
<organism evidence="4 5">
    <name type="scientific">Sulfolobus acidocaldarius</name>
    <dbReference type="NCBI Taxonomy" id="2285"/>
    <lineage>
        <taxon>Archaea</taxon>
        <taxon>Thermoproteota</taxon>
        <taxon>Thermoprotei</taxon>
        <taxon>Sulfolobales</taxon>
        <taxon>Sulfolobaceae</taxon>
        <taxon>Sulfolobus</taxon>
    </lineage>
</organism>
<evidence type="ECO:0000259" key="1">
    <source>
        <dbReference type="Pfam" id="PF01637"/>
    </source>
</evidence>
<evidence type="ECO:0000313" key="3">
    <source>
        <dbReference type="EMBL" id="ALU29613.1"/>
    </source>
</evidence>
<dbReference type="Proteomes" id="UP000060043">
    <property type="component" value="Chromosome"/>
</dbReference>
<dbReference type="Pfam" id="PF01637">
    <property type="entry name" value="ATPase_2"/>
    <property type="match status" value="1"/>
</dbReference>
<evidence type="ECO:0000313" key="4">
    <source>
        <dbReference type="EMBL" id="ALU32346.1"/>
    </source>
</evidence>
<dbReference type="GO" id="GO:0005524">
    <property type="term" value="F:ATP binding"/>
    <property type="evidence" value="ECO:0007669"/>
    <property type="project" value="InterPro"/>
</dbReference>
<dbReference type="InterPro" id="IPR011579">
    <property type="entry name" value="ATPase_dom"/>
</dbReference>
<protein>
    <submittedName>
        <fullName evidence="4">ATPase</fullName>
    </submittedName>
</protein>
<evidence type="ECO:0000313" key="6">
    <source>
        <dbReference type="Proteomes" id="UP000065473"/>
    </source>
</evidence>
<dbReference type="EMBL" id="CP013694">
    <property type="protein sequence ID" value="ALU29613.1"/>
    <property type="molecule type" value="Genomic_DNA"/>
</dbReference>
<dbReference type="GeneID" id="14552844"/>
<dbReference type="Proteomes" id="UP000065473">
    <property type="component" value="Chromosome"/>
</dbReference>
<dbReference type="PANTHER" id="PTHR34704:SF1">
    <property type="entry name" value="ATPASE"/>
    <property type="match status" value="1"/>
</dbReference>
<dbReference type="SUPFAM" id="SSF52540">
    <property type="entry name" value="P-loop containing nucleoside triphosphate hydrolases"/>
    <property type="match status" value="1"/>
</dbReference>
<sequence>MIFIDRERELEAIRERLNSDKLELILIYGRRRIGKTSLVLEAIKGYPSVYYLATEGRNNLAKFKQTAERVFPNIKFVKEDWESMFFALRDKVVVIDEFPYLIREDKAISSIFQKIIDEVLAGTKTKIILLGSSISTMSDILSYKSPLYGRRTASMLVNELKFKELRRLGFDLNEAIKIFGFAGGVPYYLTKVKTPFLDWINTELKKVDSFIKDEVDFLLRYEFQEISTYKEILLAIAMGKNSLGEIRDFVGVGGEVSSYLKKLERIGIIEREVPVLESKKSKKGKYIIKDKFVNFWFRFTYPNLSEIEEGIFEISEREYNEYLGRIFEEVAVQYLKERYRLNKVGRHWYKDVEIDILDKDLKLAGECKWSEKVNGTKVLYDLKGKLERLNLNVNKIVIFAKSFYKKDESEEVEYIDLEKLKEWYNKGNVT</sequence>
<dbReference type="RefSeq" id="WP_011279119.1">
    <property type="nucleotide sequence ID" value="NZ_BHWZ01000006.1"/>
</dbReference>
<accession>A0A0U3FGL3</accession>
<dbReference type="EMBL" id="CP013695">
    <property type="protein sequence ID" value="ALU32346.1"/>
    <property type="molecule type" value="Genomic_DNA"/>
</dbReference>
<dbReference type="InterPro" id="IPR004256">
    <property type="entry name" value="DUF234"/>
</dbReference>
<dbReference type="OMA" id="VGGWWNR"/>
<dbReference type="PANTHER" id="PTHR34704">
    <property type="entry name" value="ATPASE"/>
    <property type="match status" value="1"/>
</dbReference>
<dbReference type="Gene3D" id="3.40.50.300">
    <property type="entry name" value="P-loop containing nucleotide triphosphate hydrolases"/>
    <property type="match status" value="1"/>
</dbReference>
<proteinExistence type="predicted"/>
<evidence type="ECO:0000259" key="2">
    <source>
        <dbReference type="Pfam" id="PF03008"/>
    </source>
</evidence>
<dbReference type="AlphaFoldDB" id="A0A0U3FGL3"/>